<name>A0A2S5R7Y6_9PROT</name>
<dbReference type="AlphaFoldDB" id="A0A2S5R7Y6"/>
<reference evidence="3 4" key="1">
    <citation type="submission" date="2017-11" db="EMBL/GenBank/DDBJ databases">
        <title>Comparative genomic analysis of Holospora spp., intranuclear symbionts of paramecia.</title>
        <authorList>
            <person name="Garushyants S.K."/>
            <person name="Beliavskaya A."/>
            <person name="Malko D.B."/>
            <person name="Logacheva M.D."/>
            <person name="Rautian M.S."/>
            <person name="Gelfand M.S."/>
        </authorList>
    </citation>
    <scope>NUCLEOTIDE SEQUENCE [LARGE SCALE GENOMIC DNA]</scope>
    <source>
        <strain evidence="4">02AZ16</strain>
    </source>
</reference>
<proteinExistence type="predicted"/>
<keyword evidence="2" id="KW-0732">Signal</keyword>
<feature type="signal peptide" evidence="2">
    <location>
        <begin position="1"/>
        <end position="32"/>
    </location>
</feature>
<accession>A0A2S5R7Y6</accession>
<gene>
    <name evidence="3" type="ORF">HCUR_01104</name>
</gene>
<organism evidence="3 4">
    <name type="scientific">Holospora curviuscula</name>
    <dbReference type="NCBI Taxonomy" id="1082868"/>
    <lineage>
        <taxon>Bacteria</taxon>
        <taxon>Pseudomonadati</taxon>
        <taxon>Pseudomonadota</taxon>
        <taxon>Alphaproteobacteria</taxon>
        <taxon>Holosporales</taxon>
        <taxon>Holosporaceae</taxon>
        <taxon>Holospora</taxon>
    </lineage>
</organism>
<comment type="caution">
    <text evidence="3">The sequence shown here is derived from an EMBL/GenBank/DDBJ whole genome shotgun (WGS) entry which is preliminary data.</text>
</comment>
<sequence>MILLMCKKIKIKKMYKKHIPLFLGILSTACFAEGQDNPHSYHKHEPNEAFMQAYGISPEQMEQSQKAIAHLGLGLGTEKKAQTKTEGDPKSKSKTSSLDSTKATIDPLSSPPKTIAPKSKLYKNFVQNMKEVSDTKNNTKKP</sequence>
<protein>
    <submittedName>
        <fullName evidence="3">Uncharacterized protein</fullName>
    </submittedName>
</protein>
<feature type="compositionally biased region" description="Low complexity" evidence="1">
    <location>
        <begin position="94"/>
        <end position="104"/>
    </location>
</feature>
<evidence type="ECO:0000313" key="4">
    <source>
        <dbReference type="Proteomes" id="UP000239425"/>
    </source>
</evidence>
<dbReference type="Proteomes" id="UP000239425">
    <property type="component" value="Unassembled WGS sequence"/>
</dbReference>
<evidence type="ECO:0000256" key="1">
    <source>
        <dbReference type="SAM" id="MobiDB-lite"/>
    </source>
</evidence>
<dbReference type="PROSITE" id="PS51257">
    <property type="entry name" value="PROKAR_LIPOPROTEIN"/>
    <property type="match status" value="1"/>
</dbReference>
<keyword evidence="4" id="KW-1185">Reference proteome</keyword>
<evidence type="ECO:0000313" key="3">
    <source>
        <dbReference type="EMBL" id="PPE03449.1"/>
    </source>
</evidence>
<feature type="region of interest" description="Disordered" evidence="1">
    <location>
        <begin position="73"/>
        <end position="142"/>
    </location>
</feature>
<feature type="chain" id="PRO_5015704105" evidence="2">
    <location>
        <begin position="33"/>
        <end position="142"/>
    </location>
</feature>
<evidence type="ECO:0000256" key="2">
    <source>
        <dbReference type="SAM" id="SignalP"/>
    </source>
</evidence>
<feature type="compositionally biased region" description="Basic and acidic residues" evidence="1">
    <location>
        <begin position="77"/>
        <end position="91"/>
    </location>
</feature>
<dbReference type="EMBL" id="PHHC01000101">
    <property type="protein sequence ID" value="PPE03449.1"/>
    <property type="molecule type" value="Genomic_DNA"/>
</dbReference>